<protein>
    <submittedName>
        <fullName evidence="2">Uncharacterized protein</fullName>
    </submittedName>
</protein>
<keyword evidence="1" id="KW-0812">Transmembrane</keyword>
<keyword evidence="1" id="KW-0472">Membrane</keyword>
<organism evidence="2 3">
    <name type="scientific">[Clostridium] ultunense Esp</name>
    <dbReference type="NCBI Taxonomy" id="1288971"/>
    <lineage>
        <taxon>Bacteria</taxon>
        <taxon>Bacillati</taxon>
        <taxon>Bacillota</taxon>
        <taxon>Tissierellia</taxon>
        <taxon>Tissierellales</taxon>
        <taxon>Tepidimicrobiaceae</taxon>
        <taxon>Schnuerera</taxon>
    </lineage>
</organism>
<reference evidence="2 3" key="1">
    <citation type="submission" date="2016-11" db="EMBL/GenBank/DDBJ databases">
        <authorList>
            <person name="Manzoor S."/>
        </authorList>
    </citation>
    <scope>NUCLEOTIDE SEQUENCE [LARGE SCALE GENOMIC DNA]</scope>
    <source>
        <strain evidence="2">Clostridium ultunense strain Esp</strain>
    </source>
</reference>
<dbReference type="AlphaFoldDB" id="A0A1M4PQP8"/>
<feature type="transmembrane region" description="Helical" evidence="1">
    <location>
        <begin position="58"/>
        <end position="79"/>
    </location>
</feature>
<keyword evidence="1" id="KW-1133">Transmembrane helix</keyword>
<evidence type="ECO:0000313" key="2">
    <source>
        <dbReference type="EMBL" id="SHD77819.1"/>
    </source>
</evidence>
<proteinExistence type="predicted"/>
<sequence>MVALRPKNVKNNAIIAGFNIGDVNKNDIVPEKGAPLFKSPTKIGTVEQEQKGVTAPRIAPNILFSPFLGVVSILLILSFDK</sequence>
<evidence type="ECO:0000256" key="1">
    <source>
        <dbReference type="SAM" id="Phobius"/>
    </source>
</evidence>
<accession>A0A1M4PQP8</accession>
<dbReference type="Proteomes" id="UP000245423">
    <property type="component" value="Chromosome 1"/>
</dbReference>
<dbReference type="EMBL" id="LT669839">
    <property type="protein sequence ID" value="SHD77819.1"/>
    <property type="molecule type" value="Genomic_DNA"/>
</dbReference>
<evidence type="ECO:0000313" key="3">
    <source>
        <dbReference type="Proteomes" id="UP000245423"/>
    </source>
</evidence>
<keyword evidence="3" id="KW-1185">Reference proteome</keyword>
<gene>
    <name evidence="2" type="ORF">CUESP1_2473</name>
</gene>
<name>A0A1M4PQP8_9FIRM</name>